<evidence type="ECO:0000256" key="3">
    <source>
        <dbReference type="ARBA" id="ARBA00022741"/>
    </source>
</evidence>
<dbReference type="InterPro" id="IPR027417">
    <property type="entry name" value="P-loop_NTPase"/>
</dbReference>
<dbReference type="FunFam" id="3.40.50.300:FF:004169">
    <property type="entry name" value="Atlastin 3"/>
    <property type="match status" value="1"/>
</dbReference>
<comment type="similarity">
    <text evidence="11">Belongs to the TRAFAC class dynamin-like GTPase superfamily. GB1/RHD3 GTPase family.</text>
</comment>
<dbReference type="GO" id="GO:0003924">
    <property type="term" value="F:GTPase activity"/>
    <property type="evidence" value="ECO:0007669"/>
    <property type="project" value="InterPro"/>
</dbReference>
<evidence type="ECO:0000313" key="16">
    <source>
        <dbReference type="Proteomes" id="UP000276133"/>
    </source>
</evidence>
<dbReference type="EC" id="3.6.1.15" evidence="15"/>
<dbReference type="Gene3D" id="1.20.58.420">
    <property type="entry name" value="AHSP"/>
    <property type="match status" value="1"/>
</dbReference>
<evidence type="ECO:0000256" key="7">
    <source>
        <dbReference type="ARBA" id="ARBA00022989"/>
    </source>
</evidence>
<evidence type="ECO:0000256" key="10">
    <source>
        <dbReference type="ARBA" id="ARBA00049117"/>
    </source>
</evidence>
<proteinExistence type="inferred from homology"/>
<dbReference type="InterPro" id="IPR030386">
    <property type="entry name" value="G_GB1_RHD3_dom"/>
</dbReference>
<comment type="catalytic activity">
    <reaction evidence="10">
        <text>GTP + H2O = GDP + phosphate + H(+)</text>
        <dbReference type="Rhea" id="RHEA:19669"/>
        <dbReference type="ChEBI" id="CHEBI:15377"/>
        <dbReference type="ChEBI" id="CHEBI:15378"/>
        <dbReference type="ChEBI" id="CHEBI:37565"/>
        <dbReference type="ChEBI" id="CHEBI:43474"/>
        <dbReference type="ChEBI" id="CHEBI:58189"/>
    </reaction>
    <physiologicalReaction direction="left-to-right" evidence="10">
        <dbReference type="Rhea" id="RHEA:19670"/>
    </physiologicalReaction>
</comment>
<dbReference type="Pfam" id="PF02263">
    <property type="entry name" value="GBP"/>
    <property type="match status" value="1"/>
</dbReference>
<dbReference type="Proteomes" id="UP000276133">
    <property type="component" value="Unassembled WGS sequence"/>
</dbReference>
<keyword evidence="4 15" id="KW-0378">Hydrolase</keyword>
<evidence type="ECO:0000256" key="2">
    <source>
        <dbReference type="ARBA" id="ARBA00022692"/>
    </source>
</evidence>
<dbReference type="STRING" id="10195.A0A3M7QW62"/>
<feature type="compositionally biased region" description="Polar residues" evidence="12">
    <location>
        <begin position="10"/>
        <end position="23"/>
    </location>
</feature>
<feature type="transmembrane region" description="Helical" evidence="13">
    <location>
        <begin position="431"/>
        <end position="451"/>
    </location>
</feature>
<evidence type="ECO:0000259" key="14">
    <source>
        <dbReference type="PROSITE" id="PS51715"/>
    </source>
</evidence>
<reference evidence="15 16" key="1">
    <citation type="journal article" date="2018" name="Sci. Rep.">
        <title>Genomic signatures of local adaptation to the degree of environmental predictability in rotifers.</title>
        <authorList>
            <person name="Franch-Gras L."/>
            <person name="Hahn C."/>
            <person name="Garcia-Roger E.M."/>
            <person name="Carmona M.J."/>
            <person name="Serra M."/>
            <person name="Gomez A."/>
        </authorList>
    </citation>
    <scope>NUCLEOTIDE SEQUENCE [LARGE SCALE GENOMIC DNA]</scope>
    <source>
        <strain evidence="15">HYR1</strain>
    </source>
</reference>
<evidence type="ECO:0000256" key="4">
    <source>
        <dbReference type="ARBA" id="ARBA00022801"/>
    </source>
</evidence>
<comment type="subcellular location">
    <subcellularLocation>
        <location evidence="1">Endoplasmic reticulum membrane</location>
        <topology evidence="1">Multi-pass membrane protein</topology>
    </subcellularLocation>
</comment>
<gene>
    <name evidence="15" type="ORF">BpHYR1_018227</name>
</gene>
<feature type="region of interest" description="Disordered" evidence="12">
    <location>
        <begin position="1"/>
        <end position="23"/>
    </location>
</feature>
<dbReference type="CDD" id="cd01851">
    <property type="entry name" value="GBP"/>
    <property type="match status" value="1"/>
</dbReference>
<dbReference type="PANTHER" id="PTHR10751">
    <property type="entry name" value="GUANYLATE BINDING PROTEIN"/>
    <property type="match status" value="1"/>
</dbReference>
<sequence length="547" mass="63165">MSGRIPTEEIMNTSFSSTPGTGQPIQIIDITEDHKFKLNENNLQQILSHPKARLKKVSIISVAGAFRKGKSFLLDFFLRYLNRNGREDWLGADDEPLTGFHWKGGSERDTTGILMWSEPFILRRNDTKEEIAVLLMDTQGAFDSQSTVKDCATVFALSLMISSIHVYNITQNLQEDDLQHLHLFTEYGKIALEDSHETPFQRLTFLIRDWSFPYEYSYGYEGGQALLDKRFQINSKQHQELTELRINLKKCFNTLNCYLMPHPGLRVCTSPEFDGKLKDIELDFKNYVKKFVEAQFQPNLTVKQINGREITTLELFEYFRAYCRIFEADELPEPKSMLLATAEANNLAAKAIAKEFYMNAMEQHCGGDRPYMHPHHLQASNVQIMEEAIKKFDLVPKMGGESLSLKYLDELKSEMNDLYESYVKHNDSKNIFAFSRTATSLIAVMVLTYLMSGLLEWFWLGSFSFLFNFVFWTCFFLLGAWIYVKYSGEYKEIGEYIDGLADILWRRVYQPIYEQFVQHAIRAMLSYAPIQDGPSGSNGRGDGKKRN</sequence>
<feature type="domain" description="GB1/RHD3-type G" evidence="14">
    <location>
        <begin position="54"/>
        <end position="323"/>
    </location>
</feature>
<keyword evidence="5" id="KW-0256">Endoplasmic reticulum</keyword>
<accession>A0A3M7QW62</accession>
<dbReference type="SUPFAM" id="SSF48340">
    <property type="entry name" value="Interferon-induced guanylate-binding protein 1 (GBP1), C-terminal domain"/>
    <property type="match status" value="1"/>
</dbReference>
<dbReference type="SUPFAM" id="SSF52540">
    <property type="entry name" value="P-loop containing nucleoside triphosphate hydrolases"/>
    <property type="match status" value="1"/>
</dbReference>
<keyword evidence="9 13" id="KW-0472">Membrane</keyword>
<organism evidence="15 16">
    <name type="scientific">Brachionus plicatilis</name>
    <name type="common">Marine rotifer</name>
    <name type="synonym">Brachionus muelleri</name>
    <dbReference type="NCBI Taxonomy" id="10195"/>
    <lineage>
        <taxon>Eukaryota</taxon>
        <taxon>Metazoa</taxon>
        <taxon>Spiralia</taxon>
        <taxon>Gnathifera</taxon>
        <taxon>Rotifera</taxon>
        <taxon>Eurotatoria</taxon>
        <taxon>Monogononta</taxon>
        <taxon>Pseudotrocha</taxon>
        <taxon>Ploima</taxon>
        <taxon>Brachionidae</taxon>
        <taxon>Brachionus</taxon>
    </lineage>
</organism>
<keyword evidence="16" id="KW-1185">Reference proteome</keyword>
<protein>
    <submittedName>
        <fullName evidence="15">Atlastin-2 isoform X2</fullName>
        <ecNumber evidence="15">3.6.1.15</ecNumber>
    </submittedName>
</protein>
<dbReference type="GO" id="GO:0005525">
    <property type="term" value="F:GTP binding"/>
    <property type="evidence" value="ECO:0007669"/>
    <property type="project" value="UniProtKB-KW"/>
</dbReference>
<dbReference type="OrthoDB" id="7788754at2759"/>
<feature type="transmembrane region" description="Helical" evidence="13">
    <location>
        <begin position="457"/>
        <end position="484"/>
    </location>
</feature>
<dbReference type="EMBL" id="REGN01004917">
    <property type="protein sequence ID" value="RNA15617.1"/>
    <property type="molecule type" value="Genomic_DNA"/>
</dbReference>
<keyword evidence="2 13" id="KW-0812">Transmembrane</keyword>
<evidence type="ECO:0000256" key="1">
    <source>
        <dbReference type="ARBA" id="ARBA00004477"/>
    </source>
</evidence>
<dbReference type="InterPro" id="IPR036543">
    <property type="entry name" value="Guanylate-bd_C_sf"/>
</dbReference>
<keyword evidence="6" id="KW-0460">Magnesium</keyword>
<dbReference type="PROSITE" id="PS51715">
    <property type="entry name" value="G_GB1_RHD3"/>
    <property type="match status" value="1"/>
</dbReference>
<dbReference type="AlphaFoldDB" id="A0A3M7QW62"/>
<keyword evidence="8" id="KW-0342">GTP-binding</keyword>
<dbReference type="GO" id="GO:0005789">
    <property type="term" value="C:endoplasmic reticulum membrane"/>
    <property type="evidence" value="ECO:0007669"/>
    <property type="project" value="UniProtKB-SubCell"/>
</dbReference>
<evidence type="ECO:0000313" key="15">
    <source>
        <dbReference type="EMBL" id="RNA15617.1"/>
    </source>
</evidence>
<evidence type="ECO:0000256" key="12">
    <source>
        <dbReference type="SAM" id="MobiDB-lite"/>
    </source>
</evidence>
<dbReference type="InterPro" id="IPR015894">
    <property type="entry name" value="Guanylate-bd_N"/>
</dbReference>
<evidence type="ECO:0000256" key="6">
    <source>
        <dbReference type="ARBA" id="ARBA00022842"/>
    </source>
</evidence>
<comment type="caution">
    <text evidence="15">The sequence shown here is derived from an EMBL/GenBank/DDBJ whole genome shotgun (WGS) entry which is preliminary data.</text>
</comment>
<keyword evidence="7 13" id="KW-1133">Transmembrane helix</keyword>
<keyword evidence="3" id="KW-0547">Nucleotide-binding</keyword>
<name>A0A3M7QW62_BRAPC</name>
<dbReference type="FunFam" id="1.20.58.420:FF:000001">
    <property type="entry name" value="Atlastin-1 isoform 1"/>
    <property type="match status" value="1"/>
</dbReference>
<evidence type="ECO:0000256" key="9">
    <source>
        <dbReference type="ARBA" id="ARBA00023136"/>
    </source>
</evidence>
<evidence type="ECO:0000256" key="5">
    <source>
        <dbReference type="ARBA" id="ARBA00022824"/>
    </source>
</evidence>
<evidence type="ECO:0000256" key="11">
    <source>
        <dbReference type="PROSITE-ProRule" id="PRU01052"/>
    </source>
</evidence>
<evidence type="ECO:0000256" key="13">
    <source>
        <dbReference type="SAM" id="Phobius"/>
    </source>
</evidence>
<dbReference type="Gene3D" id="3.40.50.300">
    <property type="entry name" value="P-loop containing nucleotide triphosphate hydrolases"/>
    <property type="match status" value="1"/>
</dbReference>
<evidence type="ECO:0000256" key="8">
    <source>
        <dbReference type="ARBA" id="ARBA00023134"/>
    </source>
</evidence>